<dbReference type="Gene3D" id="3.40.50.150">
    <property type="entry name" value="Vaccinia Virus protein VP39"/>
    <property type="match status" value="1"/>
</dbReference>
<dbReference type="InterPro" id="IPR029063">
    <property type="entry name" value="SAM-dependent_MTases_sf"/>
</dbReference>
<dbReference type="CDD" id="cd02440">
    <property type="entry name" value="AdoMet_MTases"/>
    <property type="match status" value="1"/>
</dbReference>
<keyword evidence="6" id="KW-1185">Reference proteome</keyword>
<keyword evidence="3" id="KW-0949">S-adenosyl-L-methionine</keyword>
<dbReference type="GO" id="GO:0032259">
    <property type="term" value="P:methylation"/>
    <property type="evidence" value="ECO:0007669"/>
    <property type="project" value="UniProtKB-KW"/>
</dbReference>
<keyword evidence="1 5" id="KW-0489">Methyltransferase</keyword>
<keyword evidence="2" id="KW-0808">Transferase</keyword>
<accession>A0AAE3GI14</accession>
<name>A0AAE3GI14_9PSEU</name>
<dbReference type="InterPro" id="IPR013216">
    <property type="entry name" value="Methyltransf_11"/>
</dbReference>
<evidence type="ECO:0000313" key="6">
    <source>
        <dbReference type="Proteomes" id="UP001206128"/>
    </source>
</evidence>
<dbReference type="SUPFAM" id="SSF53335">
    <property type="entry name" value="S-adenosyl-L-methionine-dependent methyltransferases"/>
    <property type="match status" value="1"/>
</dbReference>
<dbReference type="PANTHER" id="PTHR43464:SF19">
    <property type="entry name" value="UBIQUINONE BIOSYNTHESIS O-METHYLTRANSFERASE, MITOCHONDRIAL"/>
    <property type="match status" value="1"/>
</dbReference>
<feature type="domain" description="Methyltransferase type 11" evidence="4">
    <location>
        <begin position="54"/>
        <end position="155"/>
    </location>
</feature>
<dbReference type="GO" id="GO:0008757">
    <property type="term" value="F:S-adenosylmethionine-dependent methyltransferase activity"/>
    <property type="evidence" value="ECO:0007669"/>
    <property type="project" value="InterPro"/>
</dbReference>
<dbReference type="PANTHER" id="PTHR43464">
    <property type="entry name" value="METHYLTRANSFERASE"/>
    <property type="match status" value="1"/>
</dbReference>
<dbReference type="AlphaFoldDB" id="A0AAE3GI14"/>
<dbReference type="Proteomes" id="UP001206128">
    <property type="component" value="Unassembled WGS sequence"/>
</dbReference>
<proteinExistence type="predicted"/>
<organism evidence="5 6">
    <name type="scientific">Goodfellowiella coeruleoviolacea</name>
    <dbReference type="NCBI Taxonomy" id="334858"/>
    <lineage>
        <taxon>Bacteria</taxon>
        <taxon>Bacillati</taxon>
        <taxon>Actinomycetota</taxon>
        <taxon>Actinomycetes</taxon>
        <taxon>Pseudonocardiales</taxon>
        <taxon>Pseudonocardiaceae</taxon>
        <taxon>Goodfellowiella</taxon>
    </lineage>
</organism>
<evidence type="ECO:0000259" key="4">
    <source>
        <dbReference type="Pfam" id="PF08241"/>
    </source>
</evidence>
<dbReference type="RefSeq" id="WP_253776570.1">
    <property type="nucleotide sequence ID" value="NZ_JAMTCK010000014.1"/>
</dbReference>
<evidence type="ECO:0000256" key="2">
    <source>
        <dbReference type="ARBA" id="ARBA00022679"/>
    </source>
</evidence>
<gene>
    <name evidence="5" type="ORF">LX83_005465</name>
</gene>
<sequence length="282" mass="30416">MTSAMYQPDTTRTFYNKWGANEWNRLESSFENRINYQIHRTILGELVKPGDRVLEAGAGPGRFTLELTRAGAEVTVCDLSDVQLAINEEKVTEAGLAGNVTGWHQADIVDLSRFKSASFDAVVCVGSVLSCVLDRIPDAFDELVRLVRPGGTVIVSVTSRYGYLRAGLNAILPMVAAGGQLGAIDKAVATGDIANVQADFELLTTHFFTWDELRTHLTSRGCEIVTASASNFLSADTPLLDESLLADPEVLAAFTRWELEACRAPGNIDGGTHIIAAARKAA</sequence>
<evidence type="ECO:0000256" key="1">
    <source>
        <dbReference type="ARBA" id="ARBA00022603"/>
    </source>
</evidence>
<protein>
    <submittedName>
        <fullName evidence="5">Methyltransferase domain-containing protein</fullName>
    </submittedName>
</protein>
<comment type="caution">
    <text evidence="5">The sequence shown here is derived from an EMBL/GenBank/DDBJ whole genome shotgun (WGS) entry which is preliminary data.</text>
</comment>
<dbReference type="EMBL" id="JAMTCK010000014">
    <property type="protein sequence ID" value="MCP2168587.1"/>
    <property type="molecule type" value="Genomic_DNA"/>
</dbReference>
<dbReference type="Pfam" id="PF08241">
    <property type="entry name" value="Methyltransf_11"/>
    <property type="match status" value="1"/>
</dbReference>
<reference evidence="5" key="1">
    <citation type="submission" date="2022-06" db="EMBL/GenBank/DDBJ databases">
        <title>Genomic Encyclopedia of Archaeal and Bacterial Type Strains, Phase II (KMG-II): from individual species to whole genera.</title>
        <authorList>
            <person name="Goeker M."/>
        </authorList>
    </citation>
    <scope>NUCLEOTIDE SEQUENCE</scope>
    <source>
        <strain evidence="5">DSM 43935</strain>
    </source>
</reference>
<evidence type="ECO:0000256" key="3">
    <source>
        <dbReference type="ARBA" id="ARBA00022691"/>
    </source>
</evidence>
<evidence type="ECO:0000313" key="5">
    <source>
        <dbReference type="EMBL" id="MCP2168587.1"/>
    </source>
</evidence>